<gene>
    <name evidence="2" type="ORF">B0H16DRAFT_1718141</name>
    <name evidence="1" type="ORF">B0H16DRAFT_1748221</name>
</gene>
<sequence>MGNNRAFIPTSRPSKNSFIRGRLYSTGRPSPSNILVHTRSSCPKLQLPRFPCVESIMGGGRTQAHVHDVVVSVTNGPYRARYRVFFKRHVLLPPNGVLDLRGDVVVMRMGSQDPSSVVNLRSSDSRAIDFVVAQLVPELRAFQGPQRRLRKEYTVVVPDAA</sequence>
<dbReference type="AlphaFoldDB" id="A0AAD7NJ62"/>
<evidence type="ECO:0000313" key="1">
    <source>
        <dbReference type="EMBL" id="KAJ7702566.1"/>
    </source>
</evidence>
<accession>A0AAD7NJ62</accession>
<keyword evidence="3" id="KW-1185">Reference proteome</keyword>
<proteinExistence type="predicted"/>
<organism evidence="2 3">
    <name type="scientific">Mycena metata</name>
    <dbReference type="NCBI Taxonomy" id="1033252"/>
    <lineage>
        <taxon>Eukaryota</taxon>
        <taxon>Fungi</taxon>
        <taxon>Dikarya</taxon>
        <taxon>Basidiomycota</taxon>
        <taxon>Agaricomycotina</taxon>
        <taxon>Agaricomycetes</taxon>
        <taxon>Agaricomycetidae</taxon>
        <taxon>Agaricales</taxon>
        <taxon>Marasmiineae</taxon>
        <taxon>Mycenaceae</taxon>
        <taxon>Mycena</taxon>
    </lineage>
</organism>
<dbReference type="EMBL" id="JARKIB010000028">
    <property type="protein sequence ID" value="KAJ7764199.1"/>
    <property type="molecule type" value="Genomic_DNA"/>
</dbReference>
<evidence type="ECO:0000313" key="3">
    <source>
        <dbReference type="Proteomes" id="UP001215598"/>
    </source>
</evidence>
<evidence type="ECO:0000313" key="2">
    <source>
        <dbReference type="EMBL" id="KAJ7764199.1"/>
    </source>
</evidence>
<name>A0AAD7NJ62_9AGAR</name>
<protein>
    <submittedName>
        <fullName evidence="2">Uncharacterized protein</fullName>
    </submittedName>
</protein>
<dbReference type="EMBL" id="JARKIB010000514">
    <property type="protein sequence ID" value="KAJ7702566.1"/>
    <property type="molecule type" value="Genomic_DNA"/>
</dbReference>
<reference evidence="2" key="1">
    <citation type="submission" date="2023-03" db="EMBL/GenBank/DDBJ databases">
        <title>Massive genome expansion in bonnet fungi (Mycena s.s.) driven by repeated elements and novel gene families across ecological guilds.</title>
        <authorList>
            <consortium name="Lawrence Berkeley National Laboratory"/>
            <person name="Harder C.B."/>
            <person name="Miyauchi S."/>
            <person name="Viragh M."/>
            <person name="Kuo A."/>
            <person name="Thoen E."/>
            <person name="Andreopoulos B."/>
            <person name="Lu D."/>
            <person name="Skrede I."/>
            <person name="Drula E."/>
            <person name="Henrissat B."/>
            <person name="Morin E."/>
            <person name="Kohler A."/>
            <person name="Barry K."/>
            <person name="LaButti K."/>
            <person name="Morin E."/>
            <person name="Salamov A."/>
            <person name="Lipzen A."/>
            <person name="Mereny Z."/>
            <person name="Hegedus B."/>
            <person name="Baldrian P."/>
            <person name="Stursova M."/>
            <person name="Weitz H."/>
            <person name="Taylor A."/>
            <person name="Grigoriev I.V."/>
            <person name="Nagy L.G."/>
            <person name="Martin F."/>
            <person name="Kauserud H."/>
        </authorList>
    </citation>
    <scope>NUCLEOTIDE SEQUENCE</scope>
    <source>
        <strain evidence="2">CBHHK182m</strain>
    </source>
</reference>
<dbReference type="Proteomes" id="UP001215598">
    <property type="component" value="Unassembled WGS sequence"/>
</dbReference>
<comment type="caution">
    <text evidence="2">The sequence shown here is derived from an EMBL/GenBank/DDBJ whole genome shotgun (WGS) entry which is preliminary data.</text>
</comment>